<evidence type="ECO:0000313" key="2">
    <source>
        <dbReference type="EMBL" id="GLI25360.1"/>
    </source>
</evidence>
<feature type="compositionally biased region" description="Basic and acidic residues" evidence="1">
    <location>
        <begin position="20"/>
        <end position="37"/>
    </location>
</feature>
<dbReference type="Proteomes" id="UP001144397">
    <property type="component" value="Unassembled WGS sequence"/>
</dbReference>
<name>A0A9W6CRZ7_XANFL</name>
<reference evidence="2" key="1">
    <citation type="submission" date="2022-12" db="EMBL/GenBank/DDBJ databases">
        <title>Reference genome sequencing for broad-spectrum identification of bacterial and archaeal isolates by mass spectrometry.</title>
        <authorList>
            <person name="Sekiguchi Y."/>
            <person name="Tourlousse D.M."/>
        </authorList>
    </citation>
    <scope>NUCLEOTIDE SEQUENCE</scope>
    <source>
        <strain evidence="2">301</strain>
    </source>
</reference>
<sequence>MGLERRDPRLQQADAPPAAQRHDEAHEGHHRKGEDHQNKKRPLIHRDQPGCVPRNRNVSAAAWLDTSG</sequence>
<comment type="caution">
    <text evidence="2">The sequence shown here is derived from an EMBL/GenBank/DDBJ whole genome shotgun (WGS) entry which is preliminary data.</text>
</comment>
<protein>
    <submittedName>
        <fullName evidence="2">Uncharacterized protein</fullName>
    </submittedName>
</protein>
<dbReference type="AlphaFoldDB" id="A0A9W6CRZ7"/>
<organism evidence="2 3">
    <name type="scientific">Xanthobacter flavus</name>
    <dbReference type="NCBI Taxonomy" id="281"/>
    <lineage>
        <taxon>Bacteria</taxon>
        <taxon>Pseudomonadati</taxon>
        <taxon>Pseudomonadota</taxon>
        <taxon>Alphaproteobacteria</taxon>
        <taxon>Hyphomicrobiales</taxon>
        <taxon>Xanthobacteraceae</taxon>
        <taxon>Xanthobacter</taxon>
    </lineage>
</organism>
<proteinExistence type="predicted"/>
<feature type="region of interest" description="Disordered" evidence="1">
    <location>
        <begin position="1"/>
        <end position="68"/>
    </location>
</feature>
<evidence type="ECO:0000313" key="3">
    <source>
        <dbReference type="Proteomes" id="UP001144397"/>
    </source>
</evidence>
<evidence type="ECO:0000256" key="1">
    <source>
        <dbReference type="SAM" id="MobiDB-lite"/>
    </source>
</evidence>
<gene>
    <name evidence="2" type="ORF">XFLAVUS301_50340</name>
</gene>
<accession>A0A9W6CRZ7</accession>
<dbReference type="EMBL" id="BSDO01000015">
    <property type="protein sequence ID" value="GLI25360.1"/>
    <property type="molecule type" value="Genomic_DNA"/>
</dbReference>